<evidence type="ECO:0000313" key="3">
    <source>
        <dbReference type="Proteomes" id="UP000784294"/>
    </source>
</evidence>
<protein>
    <recommendedName>
        <fullName evidence="1">UBC core domain-containing protein</fullName>
    </recommendedName>
</protein>
<accession>A0A448WRL6</accession>
<dbReference type="InterPro" id="IPR016135">
    <property type="entry name" value="UBQ-conjugating_enzyme/RWD"/>
</dbReference>
<reference evidence="2" key="1">
    <citation type="submission" date="2018-11" db="EMBL/GenBank/DDBJ databases">
        <authorList>
            <consortium name="Pathogen Informatics"/>
        </authorList>
    </citation>
    <scope>NUCLEOTIDE SEQUENCE</scope>
</reference>
<dbReference type="AlphaFoldDB" id="A0A448WRL6"/>
<dbReference type="Gene3D" id="3.10.110.10">
    <property type="entry name" value="Ubiquitin Conjugating Enzyme"/>
    <property type="match status" value="1"/>
</dbReference>
<name>A0A448WRL6_9PLAT</name>
<gene>
    <name evidence="2" type="ORF">PXEA_LOCUS11896</name>
</gene>
<dbReference type="Proteomes" id="UP000784294">
    <property type="component" value="Unassembled WGS sequence"/>
</dbReference>
<sequence>MDEPNPNSPANSMAAQLYLENRREYRKRVRACVEDSCEFNTGPLNDDC</sequence>
<comment type="caution">
    <text evidence="2">The sequence shown here is derived from an EMBL/GenBank/DDBJ whole genome shotgun (WGS) entry which is preliminary data.</text>
</comment>
<dbReference type="SUPFAM" id="SSF54495">
    <property type="entry name" value="UBC-like"/>
    <property type="match status" value="1"/>
</dbReference>
<dbReference type="OrthoDB" id="9984419at2759"/>
<evidence type="ECO:0000259" key="1">
    <source>
        <dbReference type="PROSITE" id="PS50127"/>
    </source>
</evidence>
<dbReference type="PROSITE" id="PS50127">
    <property type="entry name" value="UBC_2"/>
    <property type="match status" value="1"/>
</dbReference>
<feature type="domain" description="UBC core" evidence="1">
    <location>
        <begin position="1"/>
        <end position="38"/>
    </location>
</feature>
<organism evidence="2 3">
    <name type="scientific">Protopolystoma xenopodis</name>
    <dbReference type="NCBI Taxonomy" id="117903"/>
    <lineage>
        <taxon>Eukaryota</taxon>
        <taxon>Metazoa</taxon>
        <taxon>Spiralia</taxon>
        <taxon>Lophotrochozoa</taxon>
        <taxon>Platyhelminthes</taxon>
        <taxon>Monogenea</taxon>
        <taxon>Polyopisthocotylea</taxon>
        <taxon>Polystomatidea</taxon>
        <taxon>Polystomatidae</taxon>
        <taxon>Protopolystoma</taxon>
    </lineage>
</organism>
<proteinExistence type="predicted"/>
<dbReference type="EMBL" id="CAAALY010037114">
    <property type="protein sequence ID" value="VEL18456.1"/>
    <property type="molecule type" value="Genomic_DNA"/>
</dbReference>
<evidence type="ECO:0000313" key="2">
    <source>
        <dbReference type="EMBL" id="VEL18456.1"/>
    </source>
</evidence>
<keyword evidence="3" id="KW-1185">Reference proteome</keyword>
<dbReference type="InterPro" id="IPR000608">
    <property type="entry name" value="UBC"/>
</dbReference>